<keyword evidence="1" id="KW-0732">Signal</keyword>
<dbReference type="Proteomes" id="UP000006304">
    <property type="component" value="Chromosome"/>
</dbReference>
<reference evidence="3 4" key="1">
    <citation type="journal article" date="2012" name="J. Bacteriol.">
        <title>Complete genome sequence of Nocardia brasiliensis HUJEG-1.</title>
        <authorList>
            <person name="Vera-Cabrera L."/>
            <person name="Ortiz-Lopez R."/>
            <person name="Elizondo-Gonzalez R."/>
            <person name="Perez-Maya A.A."/>
            <person name="Ocampo-Candiani J."/>
        </authorList>
    </citation>
    <scope>NUCLEOTIDE SEQUENCE [LARGE SCALE GENOMIC DNA]</scope>
    <source>
        <strain evidence="4">ATCC 700358</strain>
    </source>
</reference>
<dbReference type="AlphaFoldDB" id="K0F1B8"/>
<dbReference type="InterPro" id="IPR045155">
    <property type="entry name" value="Beta-lactam_cat"/>
</dbReference>
<dbReference type="Pfam" id="PF13354">
    <property type="entry name" value="Beta-lactamase2"/>
    <property type="match status" value="1"/>
</dbReference>
<dbReference type="PROSITE" id="PS51257">
    <property type="entry name" value="PROKAR_LIPOPROTEIN"/>
    <property type="match status" value="1"/>
</dbReference>
<dbReference type="Gene3D" id="3.40.710.10">
    <property type="entry name" value="DD-peptidase/beta-lactamase superfamily"/>
    <property type="match status" value="1"/>
</dbReference>
<dbReference type="STRING" id="1133849.O3I_017600"/>
<dbReference type="GO" id="GO:0030655">
    <property type="term" value="P:beta-lactam antibiotic catabolic process"/>
    <property type="evidence" value="ECO:0007669"/>
    <property type="project" value="InterPro"/>
</dbReference>
<organism evidence="3 4">
    <name type="scientific">Nocardia brasiliensis (strain ATCC 700358 / HUJEG-1)</name>
    <dbReference type="NCBI Taxonomy" id="1133849"/>
    <lineage>
        <taxon>Bacteria</taxon>
        <taxon>Bacillati</taxon>
        <taxon>Actinomycetota</taxon>
        <taxon>Actinomycetes</taxon>
        <taxon>Mycobacteriales</taxon>
        <taxon>Nocardiaceae</taxon>
        <taxon>Nocardia</taxon>
    </lineage>
</organism>
<keyword evidence="4" id="KW-1185">Reference proteome</keyword>
<accession>K0F1B8</accession>
<feature type="signal peptide" evidence="1">
    <location>
        <begin position="1"/>
        <end position="29"/>
    </location>
</feature>
<dbReference type="SUPFAM" id="SSF56601">
    <property type="entry name" value="beta-lactamase/transpeptidase-like"/>
    <property type="match status" value="1"/>
</dbReference>
<dbReference type="PANTHER" id="PTHR35333:SF3">
    <property type="entry name" value="BETA-LACTAMASE-TYPE TRANSPEPTIDASE FOLD CONTAINING PROTEIN"/>
    <property type="match status" value="1"/>
</dbReference>
<dbReference type="GO" id="GO:0046677">
    <property type="term" value="P:response to antibiotic"/>
    <property type="evidence" value="ECO:0007669"/>
    <property type="project" value="InterPro"/>
</dbReference>
<evidence type="ECO:0000313" key="3">
    <source>
        <dbReference type="EMBL" id="AFU01481.1"/>
    </source>
</evidence>
<proteinExistence type="predicted"/>
<feature type="domain" description="Beta-lactamase class A catalytic" evidence="2">
    <location>
        <begin position="52"/>
        <end position="223"/>
    </location>
</feature>
<dbReference type="InterPro" id="IPR012338">
    <property type="entry name" value="Beta-lactam/transpept-like"/>
</dbReference>
<dbReference type="HOGENOM" id="CLU_072254_0_0_11"/>
<gene>
    <name evidence="3" type="ORF">O3I_017600</name>
</gene>
<name>K0F1B8_NOCB7</name>
<dbReference type="PANTHER" id="PTHR35333">
    <property type="entry name" value="BETA-LACTAMASE"/>
    <property type="match status" value="1"/>
</dbReference>
<feature type="chain" id="PRO_5003833306" evidence="1">
    <location>
        <begin position="30"/>
        <end position="333"/>
    </location>
</feature>
<dbReference type="KEGG" id="nbr:O3I_017600"/>
<dbReference type="eggNOG" id="COG2367">
    <property type="taxonomic scope" value="Bacteria"/>
</dbReference>
<protein>
    <submittedName>
        <fullName evidence="3">Putative beta lactamase</fullName>
    </submittedName>
</protein>
<evidence type="ECO:0000256" key="1">
    <source>
        <dbReference type="SAM" id="SignalP"/>
    </source>
</evidence>
<sequence length="333" mass="36023">MMRRRLAVVLAAVLPLVAGCSSTATSAAADVTTVEGWLSWLEQDPDNVAFVVDDGLGHTAERRADEQQPLASAAKVVPLAAYARAVAAGTVDPQEQIPVAEWERWYLPKADGGAHEQARKRLPGDTVTLDQLVSAMIQESDNAAPDYLRDRLGDKALIEAAAAGGWHDYMLFSPLGSMLRLAEPDIADEWAAARRYAADPAYRAAILSKSPPSYTDQVAWAETTWTGSARQLTSLYRAFATGSFGPGAEIARAHLEWQPPPTGFVGLGFKGGALASILTEAMSLRRADGTVATAVLLNRRMPESTWSAALKSFRHQELLFRAMTEPEMLHRLP</sequence>
<dbReference type="GO" id="GO:0008800">
    <property type="term" value="F:beta-lactamase activity"/>
    <property type="evidence" value="ECO:0007669"/>
    <property type="project" value="InterPro"/>
</dbReference>
<evidence type="ECO:0000259" key="2">
    <source>
        <dbReference type="Pfam" id="PF13354"/>
    </source>
</evidence>
<evidence type="ECO:0000313" key="4">
    <source>
        <dbReference type="Proteomes" id="UP000006304"/>
    </source>
</evidence>
<dbReference type="InterPro" id="IPR000871">
    <property type="entry name" value="Beta-lactam_class-A"/>
</dbReference>
<dbReference type="EMBL" id="CP003876">
    <property type="protein sequence ID" value="AFU01481.1"/>
    <property type="molecule type" value="Genomic_DNA"/>
</dbReference>